<evidence type="ECO:0000259" key="3">
    <source>
        <dbReference type="Pfam" id="PF17853"/>
    </source>
</evidence>
<dbReference type="Pfam" id="PF13556">
    <property type="entry name" value="HTH_30"/>
    <property type="match status" value="1"/>
</dbReference>
<feature type="domain" description="PucR C-terminal helix-turn-helix" evidence="2">
    <location>
        <begin position="333"/>
        <end position="390"/>
    </location>
</feature>
<reference evidence="4" key="1">
    <citation type="submission" date="2020-09" db="EMBL/GenBank/DDBJ databases">
        <title>Streptomyces canutascabiei sp. nov., which causes potato common scab and is distributed across the world.</title>
        <authorList>
            <person name="Nguyen H.P."/>
            <person name="Weisberg A.J."/>
            <person name="Chang J.H."/>
            <person name="Clarke C.R."/>
        </authorList>
    </citation>
    <scope>NUCLEOTIDE SEQUENCE</scope>
    <source>
        <strain evidence="4">ID-01-6.2a</strain>
    </source>
</reference>
<dbReference type="Gene3D" id="1.10.10.2840">
    <property type="entry name" value="PucR C-terminal helix-turn-helix domain"/>
    <property type="match status" value="1"/>
</dbReference>
<evidence type="ECO:0000259" key="2">
    <source>
        <dbReference type="Pfam" id="PF13556"/>
    </source>
</evidence>
<dbReference type="InterPro" id="IPR041522">
    <property type="entry name" value="CdaR_GGDEF"/>
</dbReference>
<evidence type="ECO:0000313" key="5">
    <source>
        <dbReference type="Proteomes" id="UP000661025"/>
    </source>
</evidence>
<proteinExistence type="inferred from homology"/>
<dbReference type="Pfam" id="PF17853">
    <property type="entry name" value="GGDEF_2"/>
    <property type="match status" value="1"/>
</dbReference>
<dbReference type="InterPro" id="IPR025736">
    <property type="entry name" value="PucR_C-HTH_dom"/>
</dbReference>
<evidence type="ECO:0000313" key="4">
    <source>
        <dbReference type="EMBL" id="MBD9726821.1"/>
    </source>
</evidence>
<dbReference type="InterPro" id="IPR042070">
    <property type="entry name" value="PucR_C-HTH_sf"/>
</dbReference>
<accession>A0A927QHT9</accession>
<comment type="similarity">
    <text evidence="1">Belongs to the CdaR family.</text>
</comment>
<name>A0A927QHT9_9ACTN</name>
<evidence type="ECO:0000256" key="1">
    <source>
        <dbReference type="ARBA" id="ARBA00006754"/>
    </source>
</evidence>
<dbReference type="PANTHER" id="PTHR33744:SF17">
    <property type="entry name" value="CONSERVED PROTEIN"/>
    <property type="match status" value="1"/>
</dbReference>
<gene>
    <name evidence="4" type="ORF">IHE70_27170</name>
</gene>
<protein>
    <submittedName>
        <fullName evidence="4">Helix-turn-helix domain-containing protein</fullName>
    </submittedName>
</protein>
<dbReference type="InterPro" id="IPR051448">
    <property type="entry name" value="CdaR-like_regulators"/>
</dbReference>
<dbReference type="AlphaFoldDB" id="A0A927QHT9"/>
<feature type="domain" description="CdaR GGDEF-like" evidence="3">
    <location>
        <begin position="171"/>
        <end position="287"/>
    </location>
</feature>
<sequence>MTPESASPHPLGGYQDLVDEISALLGAPATLENRDFELIAFGAYDSEGELDPSALDPVRTRSILTRRSTTAVREWFEGFGITRATGPVRIPPTPEAGVLRGRVCLPVRHRGVVLGYVWLLDGDPGPTDAQLSAAMAVTSRIGALLADEAQAGADLTRELRAVLTAGRDWERDMAVAELSAALGPRGDGVHTLVCVAPWPSADPDDAPSFRTVPGATALCTVPWDEAGQGLALLVRLRSADAPAPALTAAARLLERAGAHAAAGVSGARAGLAELGTDWREASAAARAALAEPRLGPIAEWRSIGPYRLLTALPPGLPQDPAVRTLLTPAHRELARTAEVFLDHAGQAGRTAAELGIHRQTLYYRLSRVEQLTGLRLTDGEDRLLLHMALKGARL</sequence>
<dbReference type="EMBL" id="JACYXT010000012">
    <property type="protein sequence ID" value="MBD9726821.1"/>
    <property type="molecule type" value="Genomic_DNA"/>
</dbReference>
<organism evidence="4 5">
    <name type="scientific">Streptomyces caniscabiei</name>
    <dbReference type="NCBI Taxonomy" id="2746961"/>
    <lineage>
        <taxon>Bacteria</taxon>
        <taxon>Bacillati</taxon>
        <taxon>Actinomycetota</taxon>
        <taxon>Actinomycetes</taxon>
        <taxon>Kitasatosporales</taxon>
        <taxon>Streptomycetaceae</taxon>
        <taxon>Streptomyces</taxon>
    </lineage>
</organism>
<comment type="caution">
    <text evidence="4">The sequence shown here is derived from an EMBL/GenBank/DDBJ whole genome shotgun (WGS) entry which is preliminary data.</text>
</comment>
<dbReference type="PANTHER" id="PTHR33744">
    <property type="entry name" value="CARBOHYDRATE DIACID REGULATOR"/>
    <property type="match status" value="1"/>
</dbReference>
<dbReference type="Proteomes" id="UP000661025">
    <property type="component" value="Unassembled WGS sequence"/>
</dbReference>